<accession>A0A0V1FS27</accession>
<proteinExistence type="predicted"/>
<gene>
    <name evidence="2" type="ORF">T4D_384</name>
</gene>
<evidence type="ECO:0000313" key="3">
    <source>
        <dbReference type="Proteomes" id="UP000054995"/>
    </source>
</evidence>
<evidence type="ECO:0000256" key="1">
    <source>
        <dbReference type="SAM" id="SignalP"/>
    </source>
</evidence>
<keyword evidence="1" id="KW-0732">Signal</keyword>
<evidence type="ECO:0000313" key="2">
    <source>
        <dbReference type="EMBL" id="KRY88813.1"/>
    </source>
</evidence>
<feature type="chain" id="PRO_5006878188" evidence="1">
    <location>
        <begin position="22"/>
        <end position="76"/>
    </location>
</feature>
<feature type="signal peptide" evidence="1">
    <location>
        <begin position="1"/>
        <end position="21"/>
    </location>
</feature>
<dbReference type="OrthoDB" id="10315412at2759"/>
<protein>
    <submittedName>
        <fullName evidence="2">Uncharacterized protein</fullName>
    </submittedName>
</protein>
<sequence>MVKMQLFIHLIAALLFLFARGEDDAIIEPTFADLKNLIDLYAREMEAMNALGASRRLKTIPLRDPRFITRKLFKND</sequence>
<name>A0A0V1FS27_TRIPS</name>
<organism evidence="2 3">
    <name type="scientific">Trichinella pseudospiralis</name>
    <name type="common">Parasitic roundworm</name>
    <dbReference type="NCBI Taxonomy" id="6337"/>
    <lineage>
        <taxon>Eukaryota</taxon>
        <taxon>Metazoa</taxon>
        <taxon>Ecdysozoa</taxon>
        <taxon>Nematoda</taxon>
        <taxon>Enoplea</taxon>
        <taxon>Dorylaimia</taxon>
        <taxon>Trichinellida</taxon>
        <taxon>Trichinellidae</taxon>
        <taxon>Trichinella</taxon>
    </lineage>
</organism>
<dbReference type="EMBL" id="JYDT01000038">
    <property type="protein sequence ID" value="KRY88813.1"/>
    <property type="molecule type" value="Genomic_DNA"/>
</dbReference>
<keyword evidence="3" id="KW-1185">Reference proteome</keyword>
<dbReference type="AlphaFoldDB" id="A0A0V1FS27"/>
<comment type="caution">
    <text evidence="2">The sequence shown here is derived from an EMBL/GenBank/DDBJ whole genome shotgun (WGS) entry which is preliminary data.</text>
</comment>
<reference evidence="2 3" key="1">
    <citation type="submission" date="2015-01" db="EMBL/GenBank/DDBJ databases">
        <title>Evolution of Trichinella species and genotypes.</title>
        <authorList>
            <person name="Korhonen P.K."/>
            <person name="Edoardo P."/>
            <person name="Giuseppe L.R."/>
            <person name="Gasser R.B."/>
        </authorList>
    </citation>
    <scope>NUCLEOTIDE SEQUENCE [LARGE SCALE GENOMIC DNA]</scope>
    <source>
        <strain evidence="2">ISS470</strain>
    </source>
</reference>
<dbReference type="Proteomes" id="UP000054995">
    <property type="component" value="Unassembled WGS sequence"/>
</dbReference>